<dbReference type="STRING" id="45070.Lnau_2370"/>
<evidence type="ECO:0000313" key="3">
    <source>
        <dbReference type="Proteomes" id="UP000054725"/>
    </source>
</evidence>
<dbReference type="RefSeq" id="WP_065240297.1">
    <property type="nucleotide sequence ID" value="NZ_CAAAIF010000004.1"/>
</dbReference>
<evidence type="ECO:0000313" key="2">
    <source>
        <dbReference type="EMBL" id="KTD32722.1"/>
    </source>
</evidence>
<dbReference type="PATRIC" id="fig|45070.6.peg.2503"/>
<name>A0A0W0WK61_9GAMM</name>
<gene>
    <name evidence="2" type="ORF">Lnau_2370</name>
</gene>
<dbReference type="Proteomes" id="UP000054725">
    <property type="component" value="Unassembled WGS sequence"/>
</dbReference>
<comment type="caution">
    <text evidence="2">The sequence shown here is derived from an EMBL/GenBank/DDBJ whole genome shotgun (WGS) entry which is preliminary data.</text>
</comment>
<proteinExistence type="predicted"/>
<dbReference type="Gene3D" id="3.30.1360.200">
    <property type="match status" value="1"/>
</dbReference>
<evidence type="ECO:0000259" key="1">
    <source>
        <dbReference type="Pfam" id="PF22599"/>
    </source>
</evidence>
<accession>A0A0W0WK61</accession>
<protein>
    <recommendedName>
        <fullName evidence="1">SecDF P1 head subdomain domain-containing protein</fullName>
    </recommendedName>
</protein>
<dbReference type="InterPro" id="IPR054384">
    <property type="entry name" value="SecDF_P1_head"/>
</dbReference>
<dbReference type="EMBL" id="LNYO01000024">
    <property type="protein sequence ID" value="KTD32722.1"/>
    <property type="molecule type" value="Genomic_DNA"/>
</dbReference>
<dbReference type="AlphaFoldDB" id="A0A0W0WK61"/>
<organism evidence="2 3">
    <name type="scientific">Legionella nautarum</name>
    <dbReference type="NCBI Taxonomy" id="45070"/>
    <lineage>
        <taxon>Bacteria</taxon>
        <taxon>Pseudomonadati</taxon>
        <taxon>Pseudomonadota</taxon>
        <taxon>Gammaproteobacteria</taxon>
        <taxon>Legionellales</taxon>
        <taxon>Legionellaceae</taxon>
        <taxon>Legionella</taxon>
    </lineage>
</organism>
<keyword evidence="3" id="KW-1185">Reference proteome</keyword>
<dbReference type="Pfam" id="PF22599">
    <property type="entry name" value="SecDF_P1_head"/>
    <property type="match status" value="1"/>
</dbReference>
<dbReference type="OrthoDB" id="5654178at2"/>
<reference evidence="2 3" key="1">
    <citation type="submission" date="2015-11" db="EMBL/GenBank/DDBJ databases">
        <title>Genomic analysis of 38 Legionella species identifies large and diverse effector repertoires.</title>
        <authorList>
            <person name="Burstein D."/>
            <person name="Amaro F."/>
            <person name="Zusman T."/>
            <person name="Lifshitz Z."/>
            <person name="Cohen O."/>
            <person name="Gilbert J.A."/>
            <person name="Pupko T."/>
            <person name="Shuman H.A."/>
            <person name="Segal G."/>
        </authorList>
    </citation>
    <scope>NUCLEOTIDE SEQUENCE [LARGE SCALE GENOMIC DNA]</scope>
    <source>
        <strain evidence="2 3">ATCC 49506</strain>
    </source>
</reference>
<sequence>MPNLVKVFFIFLGVISFSPLMASKPTRAESTTSVRPAILFQVVQNQMVFDASTVENATLVSPENPRETYGVQLKLKPLAANKFDQLTEDGIGKKGNIILNDRLISSAIIRGKLGAEFLVAGLTKEQAEQFIKSLALLPK</sequence>
<feature type="domain" description="SecDF P1 head subdomain" evidence="1">
    <location>
        <begin position="41"/>
        <end position="130"/>
    </location>
</feature>